<dbReference type="Proteomes" id="UP000077927">
    <property type="component" value="Chromosome 1"/>
</dbReference>
<dbReference type="KEGG" id="rin:ACS15_3540"/>
<sequence>MRAFLDLQRLRCMSNVVRRQSAVATTFMRYFEIDGFFVDNDLRCW</sequence>
<gene>
    <name evidence="1" type="ORF">ACS15_3540</name>
</gene>
<organism evidence="1 2">
    <name type="scientific">Ralstonia insidiosa</name>
    <dbReference type="NCBI Taxonomy" id="190721"/>
    <lineage>
        <taxon>Bacteria</taxon>
        <taxon>Pseudomonadati</taxon>
        <taxon>Pseudomonadota</taxon>
        <taxon>Betaproteobacteria</taxon>
        <taxon>Burkholderiales</taxon>
        <taxon>Burkholderiaceae</taxon>
        <taxon>Ralstonia</taxon>
    </lineage>
</organism>
<accession>A0AAC9BCL8</accession>
<dbReference type="EMBL" id="CP012605">
    <property type="protein sequence ID" value="ANH71416.1"/>
    <property type="molecule type" value="Genomic_DNA"/>
</dbReference>
<name>A0AAC9BCL8_9RALS</name>
<protein>
    <submittedName>
        <fullName evidence="1">Uncharacterized protein</fullName>
    </submittedName>
</protein>
<evidence type="ECO:0000313" key="1">
    <source>
        <dbReference type="EMBL" id="ANH71416.1"/>
    </source>
</evidence>
<reference evidence="1 2" key="1">
    <citation type="submission" date="2015-09" db="EMBL/GenBank/DDBJ databases">
        <authorList>
            <person name="Xu Y."/>
            <person name="Nagy A."/>
            <person name="Liu N.T."/>
            <person name="Nou X."/>
        </authorList>
    </citation>
    <scope>NUCLEOTIDE SEQUENCE [LARGE SCALE GENOMIC DNA]</scope>
    <source>
        <strain evidence="1 2">FC1138</strain>
    </source>
</reference>
<proteinExistence type="predicted"/>
<dbReference type="AlphaFoldDB" id="A0AAC9BCL8"/>
<evidence type="ECO:0000313" key="2">
    <source>
        <dbReference type="Proteomes" id="UP000077927"/>
    </source>
</evidence>